<proteinExistence type="predicted"/>
<dbReference type="Proteomes" id="UP000005283">
    <property type="component" value="Unassembled WGS sequence"/>
</dbReference>
<dbReference type="RefSeq" id="WP_004348334.1">
    <property type="nucleotide sequence ID" value="NZ_ADEG01000039.1"/>
</dbReference>
<name>D1W4N4_9BACT</name>
<comment type="caution">
    <text evidence="1">The sequence shown here is derived from an EMBL/GenBank/DDBJ whole genome shotgun (WGS) entry which is preliminary data.</text>
</comment>
<reference evidence="1 2" key="1">
    <citation type="submission" date="2009-12" db="EMBL/GenBank/DDBJ databases">
        <title>Genome Sequence of Prevotella buccalis ATCC 35310.</title>
        <authorList>
            <person name="Durkin A.S."/>
            <person name="Madupu R."/>
            <person name="Torralba M."/>
            <person name="Methe B."/>
            <person name="Sutton G."/>
            <person name="Strausberg R.L."/>
            <person name="Nelson K.E."/>
        </authorList>
    </citation>
    <scope>NUCLEOTIDE SEQUENCE [LARGE SCALE GENOMIC DNA]</scope>
    <source>
        <strain evidence="1 2">ATCC 35310</strain>
    </source>
</reference>
<dbReference type="EMBL" id="ADEG01000039">
    <property type="protein sequence ID" value="EFA92486.1"/>
    <property type="molecule type" value="Genomic_DNA"/>
</dbReference>
<organism evidence="1 2">
    <name type="scientific">Hoylesella buccalis ATCC 35310</name>
    <dbReference type="NCBI Taxonomy" id="679190"/>
    <lineage>
        <taxon>Bacteria</taxon>
        <taxon>Pseudomonadati</taxon>
        <taxon>Bacteroidota</taxon>
        <taxon>Bacteroidia</taxon>
        <taxon>Bacteroidales</taxon>
        <taxon>Prevotellaceae</taxon>
        <taxon>Hoylesella</taxon>
    </lineage>
</organism>
<gene>
    <name evidence="1" type="ORF">HMPREF0650_1233</name>
</gene>
<protein>
    <submittedName>
        <fullName evidence="1">Uncharacterized protein</fullName>
    </submittedName>
</protein>
<evidence type="ECO:0000313" key="1">
    <source>
        <dbReference type="EMBL" id="EFA92486.1"/>
    </source>
</evidence>
<keyword evidence="2" id="KW-1185">Reference proteome</keyword>
<dbReference type="AlphaFoldDB" id="D1W4N4"/>
<accession>D1W4N4</accession>
<evidence type="ECO:0000313" key="2">
    <source>
        <dbReference type="Proteomes" id="UP000005283"/>
    </source>
</evidence>
<sequence>MIIAQKQPTRSQVITNALLTFSSLNGIAENLAVPSGNGEIRLPEKQASTLS</sequence>